<proteinExistence type="inferred from homology"/>
<keyword evidence="6" id="KW-0067">ATP-binding</keyword>
<evidence type="ECO:0000256" key="2">
    <source>
        <dbReference type="ARBA" id="ARBA00012104"/>
    </source>
</evidence>
<evidence type="ECO:0000256" key="1">
    <source>
        <dbReference type="ARBA" id="ARBA00008805"/>
    </source>
</evidence>
<feature type="coiled-coil region" evidence="7">
    <location>
        <begin position="387"/>
        <end position="414"/>
    </location>
</feature>
<gene>
    <name evidence="10" type="ORF">WICANDRAFT_61567</name>
</gene>
<evidence type="ECO:0000256" key="4">
    <source>
        <dbReference type="ARBA" id="ARBA00022741"/>
    </source>
</evidence>
<dbReference type="SUPFAM" id="SSF81383">
    <property type="entry name" value="F-box domain"/>
    <property type="match status" value="1"/>
</dbReference>
<keyword evidence="4" id="KW-0547">Nucleotide-binding</keyword>
<dbReference type="PANTHER" id="PTHR10534">
    <property type="entry name" value="PYRIDOXAL KINASE"/>
    <property type="match status" value="1"/>
</dbReference>
<protein>
    <recommendedName>
        <fullName evidence="2">pyridoxal kinase</fullName>
        <ecNumber evidence="2">2.7.1.35</ecNumber>
    </recommendedName>
</protein>
<dbReference type="PANTHER" id="PTHR10534:SF2">
    <property type="entry name" value="PYRIDOXAL KINASE"/>
    <property type="match status" value="1"/>
</dbReference>
<accession>A0A1E3P702</accession>
<dbReference type="Pfam" id="PF08543">
    <property type="entry name" value="Phos_pyr_kin"/>
    <property type="match status" value="1"/>
</dbReference>
<dbReference type="AlphaFoldDB" id="A0A1E3P702"/>
<dbReference type="SUPFAM" id="SSF53613">
    <property type="entry name" value="Ribokinase-like"/>
    <property type="match status" value="1"/>
</dbReference>
<feature type="domain" description="F-box" evidence="9">
    <location>
        <begin position="284"/>
        <end position="322"/>
    </location>
</feature>
<dbReference type="GO" id="GO:0005829">
    <property type="term" value="C:cytosol"/>
    <property type="evidence" value="ECO:0007669"/>
    <property type="project" value="TreeGrafter"/>
</dbReference>
<keyword evidence="7" id="KW-0175">Coiled coil</keyword>
<dbReference type="InterPro" id="IPR013749">
    <property type="entry name" value="PM/HMP-P_kinase-1"/>
</dbReference>
<dbReference type="GO" id="GO:0009443">
    <property type="term" value="P:pyridoxal 5'-phosphate salvage"/>
    <property type="evidence" value="ECO:0007669"/>
    <property type="project" value="InterPro"/>
</dbReference>
<dbReference type="InterPro" id="IPR004625">
    <property type="entry name" value="PyrdxlKinase"/>
</dbReference>
<dbReference type="CDD" id="cd01173">
    <property type="entry name" value="pyridoxal_pyridoxamine_kinase"/>
    <property type="match status" value="1"/>
</dbReference>
<evidence type="ECO:0000313" key="11">
    <source>
        <dbReference type="Proteomes" id="UP000094112"/>
    </source>
</evidence>
<evidence type="ECO:0000256" key="3">
    <source>
        <dbReference type="ARBA" id="ARBA00022679"/>
    </source>
</evidence>
<keyword evidence="5" id="KW-0418">Kinase</keyword>
<evidence type="ECO:0000313" key="10">
    <source>
        <dbReference type="EMBL" id="ODQ61004.1"/>
    </source>
</evidence>
<organism evidence="10 11">
    <name type="scientific">Wickerhamomyces anomalus (strain ATCC 58044 / CBS 1984 / NCYC 433 / NRRL Y-366-8)</name>
    <name type="common">Yeast</name>
    <name type="synonym">Hansenula anomala</name>
    <dbReference type="NCBI Taxonomy" id="683960"/>
    <lineage>
        <taxon>Eukaryota</taxon>
        <taxon>Fungi</taxon>
        <taxon>Dikarya</taxon>
        <taxon>Ascomycota</taxon>
        <taxon>Saccharomycotina</taxon>
        <taxon>Saccharomycetes</taxon>
        <taxon>Phaffomycetales</taxon>
        <taxon>Wickerhamomycetaceae</taxon>
        <taxon>Wickerhamomyces</taxon>
    </lineage>
</organism>
<keyword evidence="3" id="KW-0808">Transferase</keyword>
<dbReference type="STRING" id="683960.A0A1E3P702"/>
<dbReference type="Proteomes" id="UP000094112">
    <property type="component" value="Unassembled WGS sequence"/>
</dbReference>
<dbReference type="GeneID" id="30200444"/>
<dbReference type="RefSeq" id="XP_019040211.1">
    <property type="nucleotide sequence ID" value="XM_019183198.1"/>
</dbReference>
<dbReference type="NCBIfam" id="TIGR00687">
    <property type="entry name" value="pyridox_kin"/>
    <property type="match status" value="1"/>
</dbReference>
<dbReference type="InterPro" id="IPR036047">
    <property type="entry name" value="F-box-like_dom_sf"/>
</dbReference>
<reference evidence="10 11" key="1">
    <citation type="journal article" date="2016" name="Proc. Natl. Acad. Sci. U.S.A.">
        <title>Comparative genomics of biotechnologically important yeasts.</title>
        <authorList>
            <person name="Riley R."/>
            <person name="Haridas S."/>
            <person name="Wolfe K.H."/>
            <person name="Lopes M.R."/>
            <person name="Hittinger C.T."/>
            <person name="Goeker M."/>
            <person name="Salamov A.A."/>
            <person name="Wisecaver J.H."/>
            <person name="Long T.M."/>
            <person name="Calvey C.H."/>
            <person name="Aerts A.L."/>
            <person name="Barry K.W."/>
            <person name="Choi C."/>
            <person name="Clum A."/>
            <person name="Coughlan A.Y."/>
            <person name="Deshpande S."/>
            <person name="Douglass A.P."/>
            <person name="Hanson S.J."/>
            <person name="Klenk H.-P."/>
            <person name="LaButti K.M."/>
            <person name="Lapidus A."/>
            <person name="Lindquist E.A."/>
            <person name="Lipzen A.M."/>
            <person name="Meier-Kolthoff J.P."/>
            <person name="Ohm R.A."/>
            <person name="Otillar R.P."/>
            <person name="Pangilinan J.L."/>
            <person name="Peng Y."/>
            <person name="Rokas A."/>
            <person name="Rosa C.A."/>
            <person name="Scheuner C."/>
            <person name="Sibirny A.A."/>
            <person name="Slot J.C."/>
            <person name="Stielow J.B."/>
            <person name="Sun H."/>
            <person name="Kurtzman C.P."/>
            <person name="Blackwell M."/>
            <person name="Grigoriev I.V."/>
            <person name="Jeffries T.W."/>
        </authorList>
    </citation>
    <scope>NUCLEOTIDE SEQUENCE [LARGE SCALE GENOMIC DNA]</scope>
    <source>
        <strain evidence="11">ATCC 58044 / CBS 1984 / NCYC 433 / NRRL Y-366-8</strain>
    </source>
</reference>
<dbReference type="GO" id="GO:0005524">
    <property type="term" value="F:ATP binding"/>
    <property type="evidence" value="ECO:0007669"/>
    <property type="project" value="UniProtKB-KW"/>
</dbReference>
<dbReference type="GO" id="GO:0008478">
    <property type="term" value="F:pyridoxal kinase activity"/>
    <property type="evidence" value="ECO:0007669"/>
    <property type="project" value="UniProtKB-EC"/>
</dbReference>
<evidence type="ECO:0000256" key="7">
    <source>
        <dbReference type="SAM" id="Coils"/>
    </source>
</evidence>
<dbReference type="EC" id="2.7.1.35" evidence="2"/>
<feature type="domain" description="Pyridoxamine kinase/Phosphomethylpyrimidine kinase" evidence="8">
    <location>
        <begin position="80"/>
        <end position="243"/>
    </location>
</feature>
<evidence type="ECO:0000259" key="9">
    <source>
        <dbReference type="Pfam" id="PF12937"/>
    </source>
</evidence>
<evidence type="ECO:0000259" key="8">
    <source>
        <dbReference type="Pfam" id="PF08543"/>
    </source>
</evidence>
<evidence type="ECO:0000256" key="5">
    <source>
        <dbReference type="ARBA" id="ARBA00022777"/>
    </source>
</evidence>
<dbReference type="Pfam" id="PF12937">
    <property type="entry name" value="F-box-like"/>
    <property type="match status" value="1"/>
</dbReference>
<dbReference type="Gene3D" id="3.40.1190.20">
    <property type="match status" value="1"/>
</dbReference>
<sequence>MTKESQRIHKLLSIQSHVVHGYVGNSAATFPLQYRGWDVDALNTVQFSNHPAYGSFKGTRSTAEELKEIYQGLNEIGTDYDAILTGYIPDDEGLKAIGEICIDICRKNHIKWILDPVLGDNGKIYVSEGNIEIYKELLKSGYVNLVTPNQLEVEVLTGVKVNDLTSLKKSISEFYNQYPGIENIVVTSVQFDDDDDHLYSAGSTKINSSTKKGFYFKVPSIKASFSGSGDLFSGLLTSAFFKYYDKFEGELNELTPIERLPLLNALNEVLSIVEKVLVLTYDVVLSRILSFLPQSDVCSTAQCSKKLHHVSLERLYKRICIRKDPVYHSNIWYIDCSWTTVSGYRSLHKREDQNDYIIHLKLDRLIQSLQNVKYSSLVKEVIILDKVFNYEDSNEQLLDLIETLEDKAKNIEVLDVPDSLLKAVSITSPKKIVTDDIDQIKETKNLKSLTIQLHSNTEERFPSVLPSLNNLEELILIDEESASLRILKTLSEVGLQKLKLKRLAFNHVHGLHDYNAVLRNLTITFVEECVDLGSLEELEMAIGCEVKNCDCLDSFLDDLAPKLTILKKLSIQEKTFHRDHYLSEKWDVNINRFLLHLPPGLKFLSIRHNPPRDGKLENNVEGNYVRRRKLYEKVLPTLKSLEVLASPTLLQTCACYEILVSDLLWNGCECEYCSEVLNLFDHYLMNHQYYDEEDADFRDVIAPRLFGIGGVELLKRLKNQSDLDVLKFGPGETTWDFHGYESINHFNDYDCMFDESFFEPLAVCVSHFYKGYLEFFEQNLPNLKTVVLSGIFFTIGPDRTIKCIYDNPKPLI</sequence>
<dbReference type="InterPro" id="IPR029056">
    <property type="entry name" value="Ribokinase-like"/>
</dbReference>
<comment type="similarity">
    <text evidence="1">Belongs to the pyridoxine kinase family.</text>
</comment>
<dbReference type="EMBL" id="KV454209">
    <property type="protein sequence ID" value="ODQ61004.1"/>
    <property type="molecule type" value="Genomic_DNA"/>
</dbReference>
<name>A0A1E3P702_WICAA</name>
<keyword evidence="11" id="KW-1185">Reference proteome</keyword>
<evidence type="ECO:0000256" key="6">
    <source>
        <dbReference type="ARBA" id="ARBA00022840"/>
    </source>
</evidence>
<dbReference type="OrthoDB" id="3976101at2759"/>
<dbReference type="InterPro" id="IPR001810">
    <property type="entry name" value="F-box_dom"/>
</dbReference>